<keyword evidence="2" id="KW-1133">Transmembrane helix</keyword>
<feature type="transmembrane region" description="Helical" evidence="2">
    <location>
        <begin position="131"/>
        <end position="153"/>
    </location>
</feature>
<feature type="transmembrane region" description="Helical" evidence="2">
    <location>
        <begin position="254"/>
        <end position="276"/>
    </location>
</feature>
<dbReference type="OrthoDB" id="10331381at2759"/>
<evidence type="ECO:0000256" key="2">
    <source>
        <dbReference type="SAM" id="Phobius"/>
    </source>
</evidence>
<accession>A0A976M7A8</accession>
<keyword evidence="2" id="KW-0812">Transmembrane</keyword>
<feature type="transmembrane region" description="Helical" evidence="2">
    <location>
        <begin position="101"/>
        <end position="124"/>
    </location>
</feature>
<feature type="transmembrane region" description="Helical" evidence="2">
    <location>
        <begin position="419"/>
        <end position="438"/>
    </location>
</feature>
<reference evidence="3" key="1">
    <citation type="submission" date="2022-07" db="EMBL/GenBank/DDBJ databases">
        <title>Evaluation of T. orientalis genome assembly methods using nanopore sequencing and analysis of variation between genomes.</title>
        <authorList>
            <person name="Yam J."/>
            <person name="Micallef M.L."/>
            <person name="Liu M."/>
            <person name="Djordjevic S.P."/>
            <person name="Bogema D.R."/>
            <person name="Jenkins C."/>
        </authorList>
    </citation>
    <scope>NUCLEOTIDE SEQUENCE</scope>
    <source>
        <strain evidence="3">Fish Creek</strain>
    </source>
</reference>
<feature type="compositionally biased region" description="Low complexity" evidence="1">
    <location>
        <begin position="390"/>
        <end position="405"/>
    </location>
</feature>
<feature type="transmembrane region" description="Helical" evidence="2">
    <location>
        <begin position="318"/>
        <end position="338"/>
    </location>
</feature>
<feature type="region of interest" description="Disordered" evidence="1">
    <location>
        <begin position="385"/>
        <end position="408"/>
    </location>
</feature>
<feature type="transmembrane region" description="Helical" evidence="2">
    <location>
        <begin position="61"/>
        <end position="81"/>
    </location>
</feature>
<feature type="transmembrane region" description="Helical" evidence="2">
    <location>
        <begin position="195"/>
        <end position="214"/>
    </location>
</feature>
<evidence type="ECO:0000256" key="1">
    <source>
        <dbReference type="SAM" id="MobiDB-lite"/>
    </source>
</evidence>
<dbReference type="EMBL" id="CP056067">
    <property type="protein sequence ID" value="UKJ89855.2"/>
    <property type="molecule type" value="Genomic_DNA"/>
</dbReference>
<evidence type="ECO:0000313" key="3">
    <source>
        <dbReference type="EMBL" id="UKJ89855.2"/>
    </source>
</evidence>
<organism evidence="3 4">
    <name type="scientific">Theileria orientalis</name>
    <dbReference type="NCBI Taxonomy" id="68886"/>
    <lineage>
        <taxon>Eukaryota</taxon>
        <taxon>Sar</taxon>
        <taxon>Alveolata</taxon>
        <taxon>Apicomplexa</taxon>
        <taxon>Aconoidasida</taxon>
        <taxon>Piroplasmida</taxon>
        <taxon>Theileriidae</taxon>
        <taxon>Theileria</taxon>
    </lineage>
</organism>
<feature type="transmembrane region" description="Helical" evidence="2">
    <location>
        <begin position="350"/>
        <end position="368"/>
    </location>
</feature>
<protein>
    <submittedName>
        <fullName evidence="3">Uncharacterized protein</fullName>
    </submittedName>
</protein>
<proteinExistence type="predicted"/>
<name>A0A976M7A8_THEOR</name>
<evidence type="ECO:0000313" key="4">
    <source>
        <dbReference type="Proteomes" id="UP000244803"/>
    </source>
</evidence>
<keyword evidence="2" id="KW-0472">Membrane</keyword>
<dbReference type="AlphaFoldDB" id="A0A976M7A8"/>
<gene>
    <name evidence="3" type="ORF">MACJ_003109</name>
</gene>
<sequence>MSESSAGTRGIGCKIIAAFVSLSSHLVMHQIDVTSAHFSVAFNIPLNNISIYFSKLFSFRCLLIALGTLAEFLISQIFQYIPDPGGGGRNRSGNDNPNRKYISMVCFAVVLIIRVVLLFALYFSSRLGYHVYVILSVEAFFFGYFHASVLALVPEHSLAVALAANVSRFFILFVQFILDVCIFTRPLLMIRLQNWVGVLITLAALISWICYHEASSCVHKEAEVSNTNGSGTTNNNHSRTKEFTETFIDAFSPFFMFFAGSMFKDFLFPGVLPYALLHRDKCHTINMFVPVANMFGPVTLFIFESIGKFSQWTQCYSVFWLLAVPMGAIFVYSMLAIHTRNPSARRIANSRVRVMLITLGVVFGNGFLDPLSFGGVAKVVRPEKKRPITNGDSGNSGSSGSSNSSTLERYDKEGDNRVITFHAFFSLFMRFVFSKLSVGYNDTRVRLGYYIPKFRPNHRMSKRNLAFYIIRQTFRMAWKDTGSDFKINIQRYL</sequence>
<feature type="transmembrane region" description="Helical" evidence="2">
    <location>
        <begin position="159"/>
        <end position="183"/>
    </location>
</feature>
<dbReference type="Proteomes" id="UP000244803">
    <property type="component" value="Chromosome 4"/>
</dbReference>
<feature type="transmembrane region" description="Helical" evidence="2">
    <location>
        <begin position="288"/>
        <end position="306"/>
    </location>
</feature>